<dbReference type="RefSeq" id="XP_797417.4">
    <property type="nucleotide sequence ID" value="XM_792324.5"/>
</dbReference>
<dbReference type="KEGG" id="spu:592819"/>
<dbReference type="GO" id="GO:0005615">
    <property type="term" value="C:extracellular space"/>
    <property type="evidence" value="ECO:0000318"/>
    <property type="project" value="GO_Central"/>
</dbReference>
<dbReference type="CDD" id="cd00707">
    <property type="entry name" value="Pancreat_lipase_like"/>
    <property type="match status" value="1"/>
</dbReference>
<evidence type="ECO:0000259" key="6">
    <source>
        <dbReference type="Pfam" id="PF00151"/>
    </source>
</evidence>
<dbReference type="PRINTS" id="PR00821">
    <property type="entry name" value="TAGLIPASE"/>
</dbReference>
<dbReference type="Pfam" id="PF00151">
    <property type="entry name" value="Lipase"/>
    <property type="match status" value="1"/>
</dbReference>
<dbReference type="InterPro" id="IPR013818">
    <property type="entry name" value="Lipase"/>
</dbReference>
<dbReference type="FunCoup" id="A0A7M7RF08">
    <property type="interactions" value="1338"/>
</dbReference>
<dbReference type="EnsemblMetazoa" id="XM_792324">
    <property type="protein sequence ID" value="XP_797417"/>
    <property type="gene ID" value="LOC592819"/>
</dbReference>
<reference evidence="7" key="2">
    <citation type="submission" date="2021-01" db="UniProtKB">
        <authorList>
            <consortium name="EnsemblMetazoa"/>
        </authorList>
    </citation>
    <scope>IDENTIFICATION</scope>
</reference>
<dbReference type="PANTHER" id="PTHR11610">
    <property type="entry name" value="LIPASE"/>
    <property type="match status" value="1"/>
</dbReference>
<feature type="signal peptide" evidence="5">
    <location>
        <begin position="1"/>
        <end position="20"/>
    </location>
</feature>
<keyword evidence="3" id="KW-0964">Secreted</keyword>
<feature type="domain" description="Lipase" evidence="6">
    <location>
        <begin position="22"/>
        <end position="337"/>
    </location>
</feature>
<reference evidence="8" key="1">
    <citation type="submission" date="2015-02" db="EMBL/GenBank/DDBJ databases">
        <title>Genome sequencing for Strongylocentrotus purpuratus.</title>
        <authorList>
            <person name="Murali S."/>
            <person name="Liu Y."/>
            <person name="Vee V."/>
            <person name="English A."/>
            <person name="Wang M."/>
            <person name="Skinner E."/>
            <person name="Han Y."/>
            <person name="Muzny D.M."/>
            <person name="Worley K.C."/>
            <person name="Gibbs R.A."/>
        </authorList>
    </citation>
    <scope>NUCLEOTIDE SEQUENCE</scope>
</reference>
<dbReference type="SUPFAM" id="SSF53474">
    <property type="entry name" value="alpha/beta-Hydrolases"/>
    <property type="match status" value="1"/>
</dbReference>
<dbReference type="GO" id="GO:0016298">
    <property type="term" value="F:lipase activity"/>
    <property type="evidence" value="ECO:0000318"/>
    <property type="project" value="GO_Central"/>
</dbReference>
<accession>A0A7M7RF08</accession>
<evidence type="ECO:0000256" key="2">
    <source>
        <dbReference type="ARBA" id="ARBA00010701"/>
    </source>
</evidence>
<feature type="chain" id="PRO_5029526920" description="Lipase domain-containing protein" evidence="5">
    <location>
        <begin position="21"/>
        <end position="341"/>
    </location>
</feature>
<dbReference type="PANTHER" id="PTHR11610:SF178">
    <property type="entry name" value="LIPASE MEMBER H-A-LIKE PROTEIN"/>
    <property type="match status" value="1"/>
</dbReference>
<organism evidence="7 8">
    <name type="scientific">Strongylocentrotus purpuratus</name>
    <name type="common">Purple sea urchin</name>
    <dbReference type="NCBI Taxonomy" id="7668"/>
    <lineage>
        <taxon>Eukaryota</taxon>
        <taxon>Metazoa</taxon>
        <taxon>Echinodermata</taxon>
        <taxon>Eleutherozoa</taxon>
        <taxon>Echinozoa</taxon>
        <taxon>Echinoidea</taxon>
        <taxon>Euechinoidea</taxon>
        <taxon>Echinacea</taxon>
        <taxon>Camarodonta</taxon>
        <taxon>Echinidea</taxon>
        <taxon>Strongylocentrotidae</taxon>
        <taxon>Strongylocentrotus</taxon>
    </lineage>
</organism>
<comment type="similarity">
    <text evidence="2 4">Belongs to the AB hydrolase superfamily. Lipase family.</text>
</comment>
<sequence length="341" mass="38023">MDFHIVVLFLLGFVSKQVLSEEVCYDDVGCFTDEGCHWLGFPPKPPSEINTMFFLYTRRNQFEPQELRRGDVDGLRASNFDPRKKTKISSHGYTADSFRPWELDKKDAFLEAEDANVICVDWSGGANDLYSKSHQNVRVVGREIGLLIRFLNLEMGMFYKDLHVIGMSLGAHAVGYAGEFQPGIARITGLDPAGPYFRDELGFEFFNNGPECRLDPTDAIFVDVIHTDGNDIIGAGQMGQLGHQDFYPNGGRHQPGCDGPDLTTGCSHSWAWMLFTDSIRFSTCSFTAYPCDSWVRFVAGNCGECGERGCAIMGYHADQNTAVTGKFYLSTNADIPYCIPE</sequence>
<keyword evidence="8" id="KW-1185">Reference proteome</keyword>
<dbReference type="AlphaFoldDB" id="A0A7M7RF08"/>
<dbReference type="OrthoDB" id="199913at2759"/>
<proteinExistence type="inferred from homology"/>
<comment type="subcellular location">
    <subcellularLocation>
        <location evidence="1">Secreted</location>
    </subcellularLocation>
</comment>
<dbReference type="OMA" id="PGCSFGT"/>
<dbReference type="InParanoid" id="A0A7M7RF08"/>
<dbReference type="InterPro" id="IPR029058">
    <property type="entry name" value="AB_hydrolase_fold"/>
</dbReference>
<evidence type="ECO:0000256" key="1">
    <source>
        <dbReference type="ARBA" id="ARBA00004613"/>
    </source>
</evidence>
<evidence type="ECO:0000256" key="3">
    <source>
        <dbReference type="ARBA" id="ARBA00022525"/>
    </source>
</evidence>
<keyword evidence="5" id="KW-0732">Signal</keyword>
<dbReference type="InterPro" id="IPR033906">
    <property type="entry name" value="Lipase_N"/>
</dbReference>
<protein>
    <recommendedName>
        <fullName evidence="6">Lipase domain-containing protein</fullName>
    </recommendedName>
</protein>
<evidence type="ECO:0000313" key="8">
    <source>
        <dbReference type="Proteomes" id="UP000007110"/>
    </source>
</evidence>
<dbReference type="FunFam" id="3.40.50.1820:FF:000033">
    <property type="entry name" value="Pancreatic triacylglycerol lipase"/>
    <property type="match status" value="1"/>
</dbReference>
<dbReference type="GO" id="GO:0016042">
    <property type="term" value="P:lipid catabolic process"/>
    <property type="evidence" value="ECO:0000318"/>
    <property type="project" value="GO_Central"/>
</dbReference>
<evidence type="ECO:0000256" key="5">
    <source>
        <dbReference type="SAM" id="SignalP"/>
    </source>
</evidence>
<dbReference type="Proteomes" id="UP000007110">
    <property type="component" value="Unassembled WGS sequence"/>
</dbReference>
<evidence type="ECO:0000313" key="7">
    <source>
        <dbReference type="EnsemblMetazoa" id="XP_797417"/>
    </source>
</evidence>
<dbReference type="InterPro" id="IPR000734">
    <property type="entry name" value="TAG_lipase"/>
</dbReference>
<dbReference type="Gene3D" id="3.40.50.1820">
    <property type="entry name" value="alpha/beta hydrolase"/>
    <property type="match status" value="1"/>
</dbReference>
<dbReference type="GeneID" id="592819"/>
<name>A0A7M7RF08_STRPU</name>
<evidence type="ECO:0000256" key="4">
    <source>
        <dbReference type="RuleBase" id="RU004262"/>
    </source>
</evidence>